<dbReference type="eggNOG" id="COG2963">
    <property type="taxonomic scope" value="Bacteria"/>
</dbReference>
<evidence type="ECO:0000313" key="1">
    <source>
        <dbReference type="EMBL" id="KJE77155.1"/>
    </source>
</evidence>
<evidence type="ECO:0008006" key="3">
    <source>
        <dbReference type="Google" id="ProtNLM"/>
    </source>
</evidence>
<protein>
    <recommendedName>
        <fullName evidence="3">Transposase</fullName>
    </recommendedName>
</protein>
<dbReference type="EMBL" id="JXUW01000007">
    <property type="protein sequence ID" value="KJE77155.1"/>
    <property type="molecule type" value="Genomic_DNA"/>
</dbReference>
<dbReference type="OrthoDB" id="4426778at2"/>
<reference evidence="1 2" key="1">
    <citation type="submission" date="2015-01" db="EMBL/GenBank/DDBJ databases">
        <title>Draft genome of the acidophilic iron oxidizer Ferrimicrobium acidiphilum strain T23.</title>
        <authorList>
            <person name="Poehlein A."/>
            <person name="Eisen S."/>
            <person name="Schloemann M."/>
            <person name="Johnson B.D."/>
            <person name="Daniel R."/>
            <person name="Muehling M."/>
        </authorList>
    </citation>
    <scope>NUCLEOTIDE SEQUENCE [LARGE SCALE GENOMIC DNA]</scope>
    <source>
        <strain evidence="1 2">T23</strain>
    </source>
</reference>
<keyword evidence="2" id="KW-1185">Reference proteome</keyword>
<name>A0A0D8FV47_9ACTN</name>
<dbReference type="STRING" id="1121877.FEAC_10850"/>
<gene>
    <name evidence="1" type="ORF">FEAC_10850</name>
</gene>
<proteinExistence type="predicted"/>
<organism evidence="1 2">
    <name type="scientific">Ferrimicrobium acidiphilum DSM 19497</name>
    <dbReference type="NCBI Taxonomy" id="1121877"/>
    <lineage>
        <taxon>Bacteria</taxon>
        <taxon>Bacillati</taxon>
        <taxon>Actinomycetota</taxon>
        <taxon>Acidimicrobiia</taxon>
        <taxon>Acidimicrobiales</taxon>
        <taxon>Acidimicrobiaceae</taxon>
        <taxon>Ferrimicrobium</taxon>
    </lineage>
</organism>
<comment type="caution">
    <text evidence="1">The sequence shown here is derived from an EMBL/GenBank/DDBJ whole genome shotgun (WGS) entry which is preliminary data.</text>
</comment>
<dbReference type="Proteomes" id="UP000032336">
    <property type="component" value="Unassembled WGS sequence"/>
</dbReference>
<evidence type="ECO:0000313" key="2">
    <source>
        <dbReference type="Proteomes" id="UP000032336"/>
    </source>
</evidence>
<dbReference type="Gene3D" id="1.10.10.10">
    <property type="entry name" value="Winged helix-like DNA-binding domain superfamily/Winged helix DNA-binding domain"/>
    <property type="match status" value="1"/>
</dbReference>
<sequence>MAKRWDKETKEKAVRLVIDHRSDYSSEWAAITTVPALLGMSAETRRKWVRQSRVDTDQERASH</sequence>
<dbReference type="AlphaFoldDB" id="A0A0D8FV47"/>
<dbReference type="InterPro" id="IPR036388">
    <property type="entry name" value="WH-like_DNA-bd_sf"/>
</dbReference>
<accession>A0A0D8FV47</accession>